<organism evidence="1">
    <name type="scientific">Mytilinidion resinicola</name>
    <dbReference type="NCBI Taxonomy" id="574789"/>
    <lineage>
        <taxon>Eukaryota</taxon>
        <taxon>Fungi</taxon>
        <taxon>Dikarya</taxon>
        <taxon>Ascomycota</taxon>
        <taxon>Pezizomycotina</taxon>
        <taxon>Dothideomycetes</taxon>
        <taxon>Pleosporomycetidae</taxon>
        <taxon>Mytilinidiales</taxon>
        <taxon>Mytilinidiaceae</taxon>
        <taxon>Mytilinidion</taxon>
    </lineage>
</organism>
<dbReference type="PANTHER" id="PTHR10039">
    <property type="entry name" value="AMELOGENIN"/>
    <property type="match status" value="1"/>
</dbReference>
<dbReference type="AlphaFoldDB" id="A0A6A6Z0I5"/>
<dbReference type="EMBL" id="MU003695">
    <property type="protein sequence ID" value="KAF2813737.1"/>
    <property type="molecule type" value="Genomic_DNA"/>
</dbReference>
<gene>
    <name evidence="1 3" type="ORF">BDZ99DRAFT_459503</name>
</gene>
<evidence type="ECO:0000313" key="3">
    <source>
        <dbReference type="RefSeq" id="XP_033580701.1"/>
    </source>
</evidence>
<reference evidence="3" key="2">
    <citation type="submission" date="2020-04" db="EMBL/GenBank/DDBJ databases">
        <authorList>
            <consortium name="NCBI Genome Project"/>
        </authorList>
    </citation>
    <scope>NUCLEOTIDE SEQUENCE</scope>
    <source>
        <strain evidence="3">CBS 304.34</strain>
    </source>
</reference>
<evidence type="ECO:0000313" key="1">
    <source>
        <dbReference type="EMBL" id="KAF2813737.1"/>
    </source>
</evidence>
<reference evidence="1 3" key="1">
    <citation type="journal article" date="2020" name="Stud. Mycol.">
        <title>101 Dothideomycetes genomes: a test case for predicting lifestyles and emergence of pathogens.</title>
        <authorList>
            <person name="Haridas S."/>
            <person name="Albert R."/>
            <person name="Binder M."/>
            <person name="Bloem J."/>
            <person name="Labutti K."/>
            <person name="Salamov A."/>
            <person name="Andreopoulos B."/>
            <person name="Baker S."/>
            <person name="Barry K."/>
            <person name="Bills G."/>
            <person name="Bluhm B."/>
            <person name="Cannon C."/>
            <person name="Castanera R."/>
            <person name="Culley D."/>
            <person name="Daum C."/>
            <person name="Ezra D."/>
            <person name="Gonzalez J."/>
            <person name="Henrissat B."/>
            <person name="Kuo A."/>
            <person name="Liang C."/>
            <person name="Lipzen A."/>
            <person name="Lutzoni F."/>
            <person name="Magnuson J."/>
            <person name="Mondo S."/>
            <person name="Nolan M."/>
            <person name="Ohm R."/>
            <person name="Pangilinan J."/>
            <person name="Park H.-J."/>
            <person name="Ramirez L."/>
            <person name="Alfaro M."/>
            <person name="Sun H."/>
            <person name="Tritt A."/>
            <person name="Yoshinaga Y."/>
            <person name="Zwiers L.-H."/>
            <person name="Turgeon B."/>
            <person name="Goodwin S."/>
            <person name="Spatafora J."/>
            <person name="Crous P."/>
            <person name="Grigoriev I."/>
        </authorList>
    </citation>
    <scope>NUCLEOTIDE SEQUENCE</scope>
    <source>
        <strain evidence="1 3">CBS 304.34</strain>
    </source>
</reference>
<dbReference type="PANTHER" id="PTHR10039:SF16">
    <property type="entry name" value="GPI INOSITOL-DEACYLASE"/>
    <property type="match status" value="1"/>
</dbReference>
<dbReference type="Proteomes" id="UP000504636">
    <property type="component" value="Unplaced"/>
</dbReference>
<dbReference type="GeneID" id="54460071"/>
<evidence type="ECO:0000313" key="2">
    <source>
        <dbReference type="Proteomes" id="UP000504636"/>
    </source>
</evidence>
<keyword evidence="2" id="KW-1185">Reference proteome</keyword>
<sequence length="179" mass="20080">MLVEQISFLEDNATDLQDGFIVVDAIDEINGIDGYGEDVRDTFLDVLRGLAHSYHILCTSRPHINVAEYFETVLGITIEATEGDLQIYLESKVAASKRLKGFVAKDKTLNTAICRTIIEKSCGMFVVPFSKLSYLEFPVTDSRTRVYYCVWCFNAYKDVQSNRPIAQPVYSSLSPSEVA</sequence>
<dbReference type="OrthoDB" id="3792703at2759"/>
<proteinExistence type="predicted"/>
<name>A0A6A6Z0I5_9PEZI</name>
<protein>
    <recommendedName>
        <fullName evidence="4">NACHT domain-containing protein</fullName>
    </recommendedName>
</protein>
<accession>A0A6A6Z0I5</accession>
<dbReference type="RefSeq" id="XP_033580701.1">
    <property type="nucleotide sequence ID" value="XM_033719178.1"/>
</dbReference>
<reference evidence="3" key="3">
    <citation type="submission" date="2025-04" db="UniProtKB">
        <authorList>
            <consortium name="RefSeq"/>
        </authorList>
    </citation>
    <scope>IDENTIFICATION</scope>
    <source>
        <strain evidence="3">CBS 304.34</strain>
    </source>
</reference>
<evidence type="ECO:0008006" key="4">
    <source>
        <dbReference type="Google" id="ProtNLM"/>
    </source>
</evidence>